<dbReference type="Proteomes" id="UP000295375">
    <property type="component" value="Unassembled WGS sequence"/>
</dbReference>
<name>A0A4R6ULW2_9GAMM</name>
<keyword evidence="1" id="KW-0812">Transmembrane</keyword>
<reference evidence="2 3" key="1">
    <citation type="submission" date="2019-03" db="EMBL/GenBank/DDBJ databases">
        <title>Genomic Encyclopedia of Type Strains, Phase IV (KMG-IV): sequencing the most valuable type-strain genomes for metagenomic binning, comparative biology and taxonomic classification.</title>
        <authorList>
            <person name="Goeker M."/>
        </authorList>
    </citation>
    <scope>NUCLEOTIDE SEQUENCE [LARGE SCALE GENOMIC DNA]</scope>
    <source>
        <strain evidence="2 3">DSM 103792</strain>
    </source>
</reference>
<dbReference type="OrthoDB" id="8537043at2"/>
<keyword evidence="3" id="KW-1185">Reference proteome</keyword>
<protein>
    <submittedName>
        <fullName evidence="2">Putative membrane protein</fullName>
    </submittedName>
</protein>
<organism evidence="2 3">
    <name type="scientific">Permianibacter aggregans</name>
    <dbReference type="NCBI Taxonomy" id="1510150"/>
    <lineage>
        <taxon>Bacteria</taxon>
        <taxon>Pseudomonadati</taxon>
        <taxon>Pseudomonadota</taxon>
        <taxon>Gammaproteobacteria</taxon>
        <taxon>Pseudomonadales</taxon>
        <taxon>Pseudomonadaceae</taxon>
        <taxon>Permianibacter</taxon>
    </lineage>
</organism>
<gene>
    <name evidence="2" type="ORF">EV696_12536</name>
</gene>
<evidence type="ECO:0000256" key="1">
    <source>
        <dbReference type="SAM" id="Phobius"/>
    </source>
</evidence>
<feature type="transmembrane region" description="Helical" evidence="1">
    <location>
        <begin position="151"/>
        <end position="173"/>
    </location>
</feature>
<evidence type="ECO:0000313" key="2">
    <source>
        <dbReference type="EMBL" id="TDQ44224.1"/>
    </source>
</evidence>
<feature type="transmembrane region" description="Helical" evidence="1">
    <location>
        <begin position="55"/>
        <end position="72"/>
    </location>
</feature>
<evidence type="ECO:0000313" key="3">
    <source>
        <dbReference type="Proteomes" id="UP000295375"/>
    </source>
</evidence>
<keyword evidence="1" id="KW-1133">Transmembrane helix</keyword>
<dbReference type="EMBL" id="SNYM01000025">
    <property type="protein sequence ID" value="TDQ44224.1"/>
    <property type="molecule type" value="Genomic_DNA"/>
</dbReference>
<comment type="caution">
    <text evidence="2">The sequence shown here is derived from an EMBL/GenBank/DDBJ whole genome shotgun (WGS) entry which is preliminary data.</text>
</comment>
<keyword evidence="1" id="KW-0472">Membrane</keyword>
<dbReference type="AlphaFoldDB" id="A0A4R6ULW2"/>
<accession>A0A4R6ULW2</accession>
<feature type="transmembrane region" description="Helical" evidence="1">
    <location>
        <begin position="78"/>
        <end position="96"/>
    </location>
</feature>
<proteinExistence type="predicted"/>
<dbReference type="RefSeq" id="WP_133593310.1">
    <property type="nucleotide sequence ID" value="NZ_CP037953.1"/>
</dbReference>
<sequence length="184" mass="20882">MFRALITLLLLAYPVAVYFGLQWLSVRHVALVIIVLLLLRMTWMRQLRVLQGLQWPVLGGVALVVLALLFDSKLALKLYPAMVNTVLLGWFLLTLYQGPPAIERFARLQDPDLAESGVRYTRTVTKVWCGFFILNGGIALATALLGSDFWWMLYNGLIAYVLMGVLFAGEWLVRQKIRQRNAQS</sequence>
<feature type="transmembrane region" description="Helical" evidence="1">
    <location>
        <begin position="127"/>
        <end position="145"/>
    </location>
</feature>